<organism evidence="1">
    <name type="scientific">marine sediment metagenome</name>
    <dbReference type="NCBI Taxonomy" id="412755"/>
    <lineage>
        <taxon>unclassified sequences</taxon>
        <taxon>metagenomes</taxon>
        <taxon>ecological metagenomes</taxon>
    </lineage>
</organism>
<proteinExistence type="predicted"/>
<name>A0A0F9QX86_9ZZZZ</name>
<comment type="caution">
    <text evidence="1">The sequence shown here is derived from an EMBL/GenBank/DDBJ whole genome shotgun (WGS) entry which is preliminary data.</text>
</comment>
<accession>A0A0F9QX86</accession>
<protein>
    <submittedName>
        <fullName evidence="1">Uncharacterized protein</fullName>
    </submittedName>
</protein>
<dbReference type="AlphaFoldDB" id="A0A0F9QX86"/>
<gene>
    <name evidence="1" type="ORF">LCGC14_0647990</name>
</gene>
<sequence length="98" mass="11237">MAQAIAALDNLIKEKLPRRIGMAKHGSKKHRLIRALLRMKHSPEGKKYLKGEGRYKPKKRTQKAYYMQVPTMESKLRTGKLDEAMIKKMVGAKNYVGP</sequence>
<dbReference type="EMBL" id="LAZR01001195">
    <property type="protein sequence ID" value="KKN48940.1"/>
    <property type="molecule type" value="Genomic_DNA"/>
</dbReference>
<reference evidence="1" key="1">
    <citation type="journal article" date="2015" name="Nature">
        <title>Complex archaea that bridge the gap between prokaryotes and eukaryotes.</title>
        <authorList>
            <person name="Spang A."/>
            <person name="Saw J.H."/>
            <person name="Jorgensen S.L."/>
            <person name="Zaremba-Niedzwiedzka K."/>
            <person name="Martijn J."/>
            <person name="Lind A.E."/>
            <person name="van Eijk R."/>
            <person name="Schleper C."/>
            <person name="Guy L."/>
            <person name="Ettema T.J."/>
        </authorList>
    </citation>
    <scope>NUCLEOTIDE SEQUENCE</scope>
</reference>
<evidence type="ECO:0000313" key="1">
    <source>
        <dbReference type="EMBL" id="KKN48940.1"/>
    </source>
</evidence>